<evidence type="ECO:0000313" key="6">
    <source>
        <dbReference type="EMBL" id="SCQ20972.1"/>
    </source>
</evidence>
<dbReference type="SUPFAM" id="SSF56935">
    <property type="entry name" value="Porins"/>
    <property type="match status" value="1"/>
</dbReference>
<dbReference type="OrthoDB" id="905020at2"/>
<protein>
    <submittedName>
        <fullName evidence="5">TonB-dependent receptor</fullName>
    </submittedName>
</protein>
<accession>A0A1D3ULI1</accession>
<dbReference type="RefSeq" id="WP_074449750.1">
    <property type="nucleotide sequence ID" value="NZ_FMMM01000048.1"/>
</dbReference>
<gene>
    <name evidence="5" type="ORF">CLI86_05310</name>
    <name evidence="6" type="ORF">TFUB20_01211</name>
</gene>
<evidence type="ECO:0000313" key="7">
    <source>
        <dbReference type="Proteomes" id="UP000182057"/>
    </source>
</evidence>
<dbReference type="AlphaFoldDB" id="A0A1D3ULI1"/>
<comment type="subcellular location">
    <subcellularLocation>
        <location evidence="1">Cell outer membrane</location>
    </subcellularLocation>
</comment>
<organism evidence="6 7">
    <name type="scientific">Tannerella forsythia</name>
    <name type="common">Bacteroides forsythus</name>
    <dbReference type="NCBI Taxonomy" id="28112"/>
    <lineage>
        <taxon>Bacteria</taxon>
        <taxon>Pseudomonadati</taxon>
        <taxon>Bacteroidota</taxon>
        <taxon>Bacteroidia</taxon>
        <taxon>Bacteroidales</taxon>
        <taxon>Tannerellaceae</taxon>
        <taxon>Tannerella</taxon>
    </lineage>
</organism>
<dbReference type="Pfam" id="PF14905">
    <property type="entry name" value="OMP_b-brl_3"/>
    <property type="match status" value="1"/>
</dbReference>
<evidence type="ECO:0000256" key="3">
    <source>
        <dbReference type="ARBA" id="ARBA00023237"/>
    </source>
</evidence>
<evidence type="ECO:0000256" key="1">
    <source>
        <dbReference type="ARBA" id="ARBA00004442"/>
    </source>
</evidence>
<name>A0A1D3ULI1_TANFO</name>
<dbReference type="InterPro" id="IPR036942">
    <property type="entry name" value="Beta-barrel_TonB_sf"/>
</dbReference>
<evidence type="ECO:0000256" key="2">
    <source>
        <dbReference type="ARBA" id="ARBA00023136"/>
    </source>
</evidence>
<feature type="domain" description="Outer membrane protein beta-barrel" evidence="4">
    <location>
        <begin position="372"/>
        <end position="750"/>
    </location>
</feature>
<keyword evidence="3" id="KW-0998">Cell outer membrane</keyword>
<dbReference type="Pfam" id="PF13620">
    <property type="entry name" value="CarboxypepD_reg"/>
    <property type="match status" value="1"/>
</dbReference>
<reference evidence="6 7" key="1">
    <citation type="submission" date="2016-09" db="EMBL/GenBank/DDBJ databases">
        <authorList>
            <person name="Capua I."/>
            <person name="De Benedictis P."/>
            <person name="Joannis T."/>
            <person name="Lombin L.H."/>
            <person name="Cattoli G."/>
        </authorList>
    </citation>
    <scope>NUCLEOTIDE SEQUENCE [LARGE SCALE GENOMIC DNA]</scope>
    <source>
        <strain evidence="6 7">UB20</strain>
    </source>
</reference>
<sequence>MVIYFLSFFLCFIQQTQEQQITGRVVDTQNKPLEFANVALYALPDTTLIMGTITDTEGRFTLATRHSESKAWLQVSFVGYQDFGREIASEDYGTELQPIVLYETFLGIKEITITAEHPAISSRNGILTTTVANTLLAKEHSVYDVLSKVPGLINNKGTIEVFGSGRPVYYINNRKVKNKDEIGLLNVQNIQKIELITNPGATYDADVNAVIKIYTLRKESGWSVLAGAYAAQSERFSHWENIRIGYKNEKLNASAYYSFYDYRNKAYQYLIKEIHADTVRKYTTDRTQLPVSKIHNYSINTDYEIRPNQIAGFQITGSRTDNRFDTHEQNSVEMNRILSGTFQSPNDTKDITDNVQFNMFHNAQWNDRLSSSLNMDYVCYRDNREQSIREIMPQKTYITDSRIRSDYDIYAAEFILNGNLNEHHSLSGGVEYSAIDGSGTLDILSGALNDSRYTSHERKYAGFMEYTFKNDALSVHAGLRYENVQRKHTDLNEAANNLSNSDSKFYPSATLSYTKNGISNSLSFSAKTARPALSYLNGRTYYQNRFLYQKGNPNLKPQTSYILEWIFGYRWITFRTSYTQTNDFISDTFVDSPSIDPSVIVSTWQNFKKAEYLKANLTMRHSFGFWHPSLSAGMIQPYLSSVYLGETIHYNHLNFYIQCGNYFKLPAGYTASVNYYYNSGGSQRIFRFDPFQSLDVSVQKSFLHDRLDVKLSANDLLRKLNYYEHAKINKYTFYQNENYSQWNFSLSLIYRFNQQSLKYRGKSAAKEEKDRL</sequence>
<dbReference type="Proteomes" id="UP000182057">
    <property type="component" value="Unassembled WGS sequence"/>
</dbReference>
<evidence type="ECO:0000313" key="8">
    <source>
        <dbReference type="Proteomes" id="UP000219259"/>
    </source>
</evidence>
<dbReference type="SUPFAM" id="SSF49464">
    <property type="entry name" value="Carboxypeptidase regulatory domain-like"/>
    <property type="match status" value="1"/>
</dbReference>
<keyword evidence="5" id="KW-0675">Receptor</keyword>
<dbReference type="InterPro" id="IPR008969">
    <property type="entry name" value="CarboxyPept-like_regulatory"/>
</dbReference>
<dbReference type="EMBL" id="FMMM01000048">
    <property type="protein sequence ID" value="SCQ20972.1"/>
    <property type="molecule type" value="Genomic_DNA"/>
</dbReference>
<evidence type="ECO:0000259" key="4">
    <source>
        <dbReference type="Pfam" id="PF14905"/>
    </source>
</evidence>
<reference evidence="5 8" key="2">
    <citation type="submission" date="2017-09" db="EMBL/GenBank/DDBJ databases">
        <title>Phase variable restriction modification systems are present in the genome sequences of periodontal pathogens Prevotella intermedia, Tannerella forsythia and Porphyromonas gingivalis.</title>
        <authorList>
            <person name="Haigh R.D."/>
            <person name="Crawford L."/>
            <person name="Ralph J."/>
            <person name="Wanford J."/>
            <person name="Vartoukian S.R."/>
            <person name="Hijazib K."/>
            <person name="Wade W."/>
            <person name="Oggioni M.R."/>
        </authorList>
    </citation>
    <scope>NUCLEOTIDE SEQUENCE [LARGE SCALE GENOMIC DNA]</scope>
    <source>
        <strain evidence="5 8">WW11663</strain>
    </source>
</reference>
<dbReference type="EMBL" id="NSLJ01000010">
    <property type="protein sequence ID" value="PDP44090.1"/>
    <property type="molecule type" value="Genomic_DNA"/>
</dbReference>
<dbReference type="GO" id="GO:0009279">
    <property type="term" value="C:cell outer membrane"/>
    <property type="evidence" value="ECO:0007669"/>
    <property type="project" value="UniProtKB-SubCell"/>
</dbReference>
<keyword evidence="2" id="KW-0472">Membrane</keyword>
<proteinExistence type="predicted"/>
<dbReference type="Gene3D" id="2.40.170.20">
    <property type="entry name" value="TonB-dependent receptor, beta-barrel domain"/>
    <property type="match status" value="1"/>
</dbReference>
<dbReference type="Proteomes" id="UP000219259">
    <property type="component" value="Unassembled WGS sequence"/>
</dbReference>
<dbReference type="InterPro" id="IPR041700">
    <property type="entry name" value="OMP_b-brl_3"/>
</dbReference>
<evidence type="ECO:0000313" key="5">
    <source>
        <dbReference type="EMBL" id="PDP44090.1"/>
    </source>
</evidence>